<sequence length="116" mass="12836">MIAVIEMLLAGENVSIKPGQNIIIPEIQLVKAYPNPFNGPTNIIYTLSKPGNVTINIFDLTGRLISGFDLGLQQAGRQNLHWSPSNYSYMGLSSGMYIYQIKTGKTIIDGKMLYLK</sequence>
<dbReference type="EMBL" id="UINC01026891">
    <property type="protein sequence ID" value="SVB05159.1"/>
    <property type="molecule type" value="Genomic_DNA"/>
</dbReference>
<dbReference type="NCBIfam" id="TIGR04183">
    <property type="entry name" value="Por_Secre_tail"/>
    <property type="match status" value="1"/>
</dbReference>
<evidence type="ECO:0000313" key="2">
    <source>
        <dbReference type="EMBL" id="SVB05159.1"/>
    </source>
</evidence>
<protein>
    <recommendedName>
        <fullName evidence="1">Secretion system C-terminal sorting domain-containing protein</fullName>
    </recommendedName>
</protein>
<accession>A0A382AUP1</accession>
<dbReference type="AlphaFoldDB" id="A0A382AUP1"/>
<evidence type="ECO:0000259" key="1">
    <source>
        <dbReference type="Pfam" id="PF18962"/>
    </source>
</evidence>
<name>A0A382AUP1_9ZZZZ</name>
<organism evidence="2">
    <name type="scientific">marine metagenome</name>
    <dbReference type="NCBI Taxonomy" id="408172"/>
    <lineage>
        <taxon>unclassified sequences</taxon>
        <taxon>metagenomes</taxon>
        <taxon>ecological metagenomes</taxon>
    </lineage>
</organism>
<dbReference type="InterPro" id="IPR026444">
    <property type="entry name" value="Secre_tail"/>
</dbReference>
<proteinExistence type="predicted"/>
<feature type="domain" description="Secretion system C-terminal sorting" evidence="1">
    <location>
        <begin position="33"/>
        <end position="106"/>
    </location>
</feature>
<dbReference type="Gene3D" id="2.60.40.4070">
    <property type="match status" value="1"/>
</dbReference>
<reference evidence="2" key="1">
    <citation type="submission" date="2018-05" db="EMBL/GenBank/DDBJ databases">
        <authorList>
            <person name="Lanie J.A."/>
            <person name="Ng W.-L."/>
            <person name="Kazmierczak K.M."/>
            <person name="Andrzejewski T.M."/>
            <person name="Davidsen T.M."/>
            <person name="Wayne K.J."/>
            <person name="Tettelin H."/>
            <person name="Glass J.I."/>
            <person name="Rusch D."/>
            <person name="Podicherti R."/>
            <person name="Tsui H.-C.T."/>
            <person name="Winkler M.E."/>
        </authorList>
    </citation>
    <scope>NUCLEOTIDE SEQUENCE</scope>
</reference>
<gene>
    <name evidence="2" type="ORF">METZ01_LOCUS158013</name>
</gene>
<dbReference type="Pfam" id="PF18962">
    <property type="entry name" value="Por_Secre_tail"/>
    <property type="match status" value="1"/>
</dbReference>